<accession>A0ABP6SLY3</accession>
<organism evidence="3 4">
    <name type="scientific">Streptomyces sannanensis</name>
    <dbReference type="NCBI Taxonomy" id="285536"/>
    <lineage>
        <taxon>Bacteria</taxon>
        <taxon>Bacillati</taxon>
        <taxon>Actinomycetota</taxon>
        <taxon>Actinomycetes</taxon>
        <taxon>Kitasatosporales</taxon>
        <taxon>Streptomycetaceae</taxon>
        <taxon>Streptomyces</taxon>
    </lineage>
</organism>
<proteinExistence type="predicted"/>
<reference evidence="4" key="2">
    <citation type="journal article" date="2019" name="Int. J. Syst. Evol. Microbiol.">
        <title>The Global Catalogue of Microorganisms (GCM) 10K type strain sequencing project: providing services to taxonomists for standard genome sequencing and annotation.</title>
        <authorList>
            <consortium name="The Broad Institute Genomics Platform"/>
            <consortium name="The Broad Institute Genome Sequencing Center for Infectious Disease"/>
            <person name="Wu L."/>
            <person name="Ma J."/>
        </authorList>
    </citation>
    <scope>NUCLEOTIDE SEQUENCE [LARGE SCALE GENOMIC DNA]</scope>
    <source>
        <strain evidence="4">JCM 9651</strain>
    </source>
</reference>
<dbReference type="EMBL" id="BAAAYL010000001">
    <property type="protein sequence ID" value="GAA3380350.1"/>
    <property type="molecule type" value="Genomic_DNA"/>
</dbReference>
<name>A0ABP6SLY3_9ACTN</name>
<evidence type="ECO:0000313" key="2">
    <source>
        <dbReference type="EMBL" id="GAA3367346.1"/>
    </source>
</evidence>
<evidence type="ECO:0000256" key="1">
    <source>
        <dbReference type="SAM" id="MobiDB-lite"/>
    </source>
</evidence>
<keyword evidence="4" id="KW-1185">Reference proteome</keyword>
<gene>
    <name evidence="2" type="ORF">GCM10020367_01220</name>
    <name evidence="3" type="ORF">GCM10020367_67620</name>
</gene>
<evidence type="ECO:0000313" key="4">
    <source>
        <dbReference type="Proteomes" id="UP001499990"/>
    </source>
</evidence>
<protein>
    <submittedName>
        <fullName evidence="3">Uncharacterized protein</fullName>
    </submittedName>
</protein>
<feature type="region of interest" description="Disordered" evidence="1">
    <location>
        <begin position="79"/>
        <end position="107"/>
    </location>
</feature>
<comment type="caution">
    <text evidence="3">The sequence shown here is derived from an EMBL/GenBank/DDBJ whole genome shotgun (WGS) entry which is preliminary data.</text>
</comment>
<evidence type="ECO:0000313" key="3">
    <source>
        <dbReference type="EMBL" id="GAA3380350.1"/>
    </source>
</evidence>
<reference evidence="3" key="3">
    <citation type="submission" date="2023-12" db="EMBL/GenBank/DDBJ databases">
        <authorList>
            <person name="Sun Q."/>
            <person name="Inoue M."/>
        </authorList>
    </citation>
    <scope>NUCLEOTIDE SEQUENCE</scope>
    <source>
        <strain evidence="3">JCM 9651</strain>
    </source>
</reference>
<sequence length="107" mass="11263">MTPYRMDSLALSVYGQLRRPELTATADTAVDRLGDGLPDGGVVVLGDLASALLRGGDVDQGVYVSRQFVAAAEAKPNTMGKERASTIASSLPDSGQELGRHLRKFAS</sequence>
<dbReference type="EMBL" id="BAAAYL010000001">
    <property type="protein sequence ID" value="GAA3367346.1"/>
    <property type="molecule type" value="Genomic_DNA"/>
</dbReference>
<dbReference type="Proteomes" id="UP001499990">
    <property type="component" value="Unassembled WGS sequence"/>
</dbReference>
<reference evidence="3" key="1">
    <citation type="journal article" date="2014" name="Int. J. Syst. Evol. Microbiol.">
        <title>Complete genome of a new Firmicutes species belonging to the dominant human colonic microbiota ('Ruminococcus bicirculans') reveals two chromosomes and a selective capacity to utilize plant glucans.</title>
        <authorList>
            <consortium name="NISC Comparative Sequencing Program"/>
            <person name="Wegmann U."/>
            <person name="Louis P."/>
            <person name="Goesmann A."/>
            <person name="Henrissat B."/>
            <person name="Duncan S.H."/>
            <person name="Flint H.J."/>
        </authorList>
    </citation>
    <scope>NUCLEOTIDE SEQUENCE</scope>
    <source>
        <strain evidence="3">JCM 9651</strain>
    </source>
</reference>